<organism evidence="3">
    <name type="scientific">Arthroderma gypseum (strain ATCC MYA-4604 / CBS 118893)</name>
    <name type="common">Microsporum gypseum</name>
    <dbReference type="NCBI Taxonomy" id="535722"/>
    <lineage>
        <taxon>Eukaryota</taxon>
        <taxon>Fungi</taxon>
        <taxon>Dikarya</taxon>
        <taxon>Ascomycota</taxon>
        <taxon>Pezizomycotina</taxon>
        <taxon>Eurotiomycetes</taxon>
        <taxon>Eurotiomycetidae</taxon>
        <taxon>Onygenales</taxon>
        <taxon>Arthrodermataceae</taxon>
        <taxon>Nannizzia</taxon>
    </lineage>
</organism>
<dbReference type="InParanoid" id="E4UVV9"/>
<dbReference type="EMBL" id="DS989825">
    <property type="protein sequence ID" value="EFR02436.1"/>
    <property type="molecule type" value="Genomic_DNA"/>
</dbReference>
<name>E4UVV9_ARTGP</name>
<accession>E4UVV9</accession>
<evidence type="ECO:0000313" key="2">
    <source>
        <dbReference type="EMBL" id="EFR02436.1"/>
    </source>
</evidence>
<feature type="compositionally biased region" description="Basic and acidic residues" evidence="1">
    <location>
        <begin position="31"/>
        <end position="44"/>
    </location>
</feature>
<evidence type="ECO:0000313" key="3">
    <source>
        <dbReference type="Proteomes" id="UP000002669"/>
    </source>
</evidence>
<dbReference type="RefSeq" id="XP_003172847.1">
    <property type="nucleotide sequence ID" value="XM_003172799.1"/>
</dbReference>
<reference evidence="3" key="1">
    <citation type="journal article" date="2012" name="MBio">
        <title>Comparative genome analysis of Trichophyton rubrum and related dermatophytes reveals candidate genes involved in infection.</title>
        <authorList>
            <person name="Martinez D.A."/>
            <person name="Oliver B.G."/>
            <person name="Graeser Y."/>
            <person name="Goldberg J.M."/>
            <person name="Li W."/>
            <person name="Martinez-Rossi N.M."/>
            <person name="Monod M."/>
            <person name="Shelest E."/>
            <person name="Barton R.C."/>
            <person name="Birch E."/>
            <person name="Brakhage A.A."/>
            <person name="Chen Z."/>
            <person name="Gurr S.J."/>
            <person name="Heiman D."/>
            <person name="Heitman J."/>
            <person name="Kosti I."/>
            <person name="Rossi A."/>
            <person name="Saif S."/>
            <person name="Samalova M."/>
            <person name="Saunders C.W."/>
            <person name="Shea T."/>
            <person name="Summerbell R.C."/>
            <person name="Xu J."/>
            <person name="Young S."/>
            <person name="Zeng Q."/>
            <person name="Birren B.W."/>
            <person name="Cuomo C.A."/>
            <person name="White T.C."/>
        </authorList>
    </citation>
    <scope>NUCLEOTIDE SEQUENCE [LARGE SCALE GENOMIC DNA]</scope>
    <source>
        <strain evidence="3">ATCC MYA-4604 / CBS 118893</strain>
    </source>
</reference>
<dbReference type="VEuPathDB" id="FungiDB:MGYG_09085"/>
<feature type="region of interest" description="Disordered" evidence="1">
    <location>
        <begin position="1"/>
        <end position="44"/>
    </location>
</feature>
<protein>
    <submittedName>
        <fullName evidence="2">Uncharacterized protein</fullName>
    </submittedName>
</protein>
<sequence>MAVAITDPRLPPILQPDHGWTSPPQPFPEEPGSRRASDHYRRDNKPLECNDLTAATPCYGYIVRGRCRAMRHTCLQSPTIRSTVGLIAATVLFTRAQSSAGALRSMASSTSMQPYTASSYPAAPGVPISYLISVSVPTGGSMLQRSFQPLKKQESSR</sequence>
<keyword evidence="3" id="KW-1185">Reference proteome</keyword>
<evidence type="ECO:0000256" key="1">
    <source>
        <dbReference type="SAM" id="MobiDB-lite"/>
    </source>
</evidence>
<dbReference type="Proteomes" id="UP000002669">
    <property type="component" value="Unassembled WGS sequence"/>
</dbReference>
<proteinExistence type="predicted"/>
<dbReference type="AlphaFoldDB" id="E4UVV9"/>
<dbReference type="HOGENOM" id="CLU_1677406_0_0_1"/>
<dbReference type="GeneID" id="10028123"/>
<gene>
    <name evidence="2" type="ORF">MGYG_09085</name>
</gene>